<dbReference type="InParanoid" id="A0A1V8TLW5"/>
<reference evidence="2" key="1">
    <citation type="submission" date="2017-03" db="EMBL/GenBank/DDBJ databases">
        <title>Genomes of endolithic fungi from Antarctica.</title>
        <authorList>
            <person name="Coleine C."/>
            <person name="Masonjones S."/>
            <person name="Stajich J.E."/>
        </authorList>
    </citation>
    <scope>NUCLEOTIDE SEQUENCE [LARGE SCALE GENOMIC DNA]</scope>
    <source>
        <strain evidence="2">CCFEE 5527</strain>
    </source>
</reference>
<accession>A0A1V8TLW5</accession>
<gene>
    <name evidence="1" type="ORF">B0A48_02998</name>
</gene>
<keyword evidence="2" id="KW-1185">Reference proteome</keyword>
<evidence type="ECO:0000313" key="2">
    <source>
        <dbReference type="Proteomes" id="UP000192596"/>
    </source>
</evidence>
<name>A0A1V8TLW5_9PEZI</name>
<sequence>MLDYLDIDGLPDEVAYRRNDHGFALLVNDPRHVPPATTIQDFRERLRDSLDADDAKHDYMLSLIAEYLSPTLRSPVMRSSLRKSLNTARFEAMRQFIETLAEDGRAVVAELLDAKVDTPVPLANMVDRFLFNSITHKRALLAHPVLI</sequence>
<dbReference type="AlphaFoldDB" id="A0A1V8TLW5"/>
<evidence type="ECO:0000313" key="1">
    <source>
        <dbReference type="EMBL" id="OQO12356.1"/>
    </source>
</evidence>
<organism evidence="1 2">
    <name type="scientific">Cryoendolithus antarcticus</name>
    <dbReference type="NCBI Taxonomy" id="1507870"/>
    <lineage>
        <taxon>Eukaryota</taxon>
        <taxon>Fungi</taxon>
        <taxon>Dikarya</taxon>
        <taxon>Ascomycota</taxon>
        <taxon>Pezizomycotina</taxon>
        <taxon>Dothideomycetes</taxon>
        <taxon>Dothideomycetidae</taxon>
        <taxon>Cladosporiales</taxon>
        <taxon>Cladosporiaceae</taxon>
        <taxon>Cryoendolithus</taxon>
    </lineage>
</organism>
<comment type="caution">
    <text evidence="1">The sequence shown here is derived from an EMBL/GenBank/DDBJ whole genome shotgun (WGS) entry which is preliminary data.</text>
</comment>
<dbReference type="EMBL" id="NAJO01000005">
    <property type="protein sequence ID" value="OQO12356.1"/>
    <property type="molecule type" value="Genomic_DNA"/>
</dbReference>
<dbReference type="Proteomes" id="UP000192596">
    <property type="component" value="Unassembled WGS sequence"/>
</dbReference>
<proteinExistence type="predicted"/>
<protein>
    <submittedName>
        <fullName evidence="1">Uncharacterized protein</fullName>
    </submittedName>
</protein>